<dbReference type="PANTHER" id="PTHR30023:SF0">
    <property type="entry name" value="PENICILLIN-SENSITIVE CARBOXYPEPTIDASE A"/>
    <property type="match status" value="1"/>
</dbReference>
<proteinExistence type="inferred from homology"/>
<comment type="caution">
    <text evidence="3">The sequence shown here is derived from an EMBL/GenBank/DDBJ whole genome shotgun (WGS) entry which is preliminary data.</text>
</comment>
<dbReference type="EMBL" id="PZZP01000001">
    <property type="protein sequence ID" value="PTM59427.1"/>
    <property type="molecule type" value="Genomic_DNA"/>
</dbReference>
<dbReference type="InterPro" id="IPR012338">
    <property type="entry name" value="Beta-lactam/transpept-like"/>
</dbReference>
<dbReference type="NCBIfam" id="TIGR00666">
    <property type="entry name" value="PBP4"/>
    <property type="match status" value="1"/>
</dbReference>
<dbReference type="PRINTS" id="PR00922">
    <property type="entry name" value="DADACBPTASE3"/>
</dbReference>
<evidence type="ECO:0000256" key="1">
    <source>
        <dbReference type="ARBA" id="ARBA00006096"/>
    </source>
</evidence>
<keyword evidence="3" id="KW-0121">Carboxypeptidase</keyword>
<comment type="similarity">
    <text evidence="1">Belongs to the peptidase S13 family.</text>
</comment>
<accession>A0A2T4ZC14</accession>
<dbReference type="Gene3D" id="3.50.80.20">
    <property type="entry name" value="D-Ala-D-Ala carboxypeptidase C, peptidase S13"/>
    <property type="match status" value="1"/>
</dbReference>
<organism evidence="3 4">
    <name type="scientific">Desmospora activa DSM 45169</name>
    <dbReference type="NCBI Taxonomy" id="1121389"/>
    <lineage>
        <taxon>Bacteria</taxon>
        <taxon>Bacillati</taxon>
        <taxon>Bacillota</taxon>
        <taxon>Bacilli</taxon>
        <taxon>Bacillales</taxon>
        <taxon>Thermoactinomycetaceae</taxon>
        <taxon>Desmospora</taxon>
    </lineage>
</organism>
<dbReference type="GO" id="GO:0004185">
    <property type="term" value="F:serine-type carboxypeptidase activity"/>
    <property type="evidence" value="ECO:0007669"/>
    <property type="project" value="InterPro"/>
</dbReference>
<keyword evidence="4" id="KW-1185">Reference proteome</keyword>
<dbReference type="GO" id="GO:0006508">
    <property type="term" value="P:proteolysis"/>
    <property type="evidence" value="ECO:0007669"/>
    <property type="project" value="InterPro"/>
</dbReference>
<dbReference type="SUPFAM" id="SSF56601">
    <property type="entry name" value="beta-lactamase/transpeptidase-like"/>
    <property type="match status" value="1"/>
</dbReference>
<evidence type="ECO:0000313" key="3">
    <source>
        <dbReference type="EMBL" id="PTM59427.1"/>
    </source>
</evidence>
<evidence type="ECO:0000256" key="2">
    <source>
        <dbReference type="ARBA" id="ARBA00022801"/>
    </source>
</evidence>
<keyword evidence="2" id="KW-0378">Hydrolase</keyword>
<dbReference type="Gene3D" id="3.40.710.10">
    <property type="entry name" value="DD-peptidase/beta-lactamase superfamily"/>
    <property type="match status" value="2"/>
</dbReference>
<keyword evidence="3" id="KW-0645">Protease</keyword>
<evidence type="ECO:0000313" key="4">
    <source>
        <dbReference type="Proteomes" id="UP000241639"/>
    </source>
</evidence>
<dbReference type="InterPro" id="IPR000667">
    <property type="entry name" value="Peptidase_S13"/>
</dbReference>
<gene>
    <name evidence="3" type="ORF">C8J48_2048</name>
</gene>
<dbReference type="Proteomes" id="UP000241639">
    <property type="component" value="Unassembled WGS sequence"/>
</dbReference>
<dbReference type="RefSeq" id="WP_107726412.1">
    <property type="nucleotide sequence ID" value="NZ_PZZP01000001.1"/>
</dbReference>
<dbReference type="PANTHER" id="PTHR30023">
    <property type="entry name" value="D-ALANYL-D-ALANINE CARBOXYPEPTIDASE"/>
    <property type="match status" value="1"/>
</dbReference>
<dbReference type="GO" id="GO:0000270">
    <property type="term" value="P:peptidoglycan metabolic process"/>
    <property type="evidence" value="ECO:0007669"/>
    <property type="project" value="TreeGrafter"/>
</dbReference>
<sequence>MNGEKFRALLTEWERAYGEYGARIGCSVLEPSGRVIWEQDNHKWFVPASNQKLWTTGVALDRLGPTFQWETHFSWEEEACWIRGGGDPGFDLVQSAAVAEVMKRAGLKRIRRFYIDCSINPDPVWGPGWMWDDLDEGFTAPVSSLVMEGNRIRFFAEPGGDSPIWKWEPAQADVQVNADVTWDGDDPTDIVVRRKKHRNHFFLQGTLSPQEPEVEGAVASAPRFFVEMFSHSCREAGIQVDRFPLIDFAPYRSGEAVWIQPSQPLATLLTRVNGDSDNLTAEILLRTLGRDDTGTFSQERGLELLSRYWSEQGVKPPSRQVDGSGLSSHNAATPYALATWMNRMLARPHRQVWIDSLARYGISGTLKDRPLPQVPLTIAAKTGSLTGVRTLTGYLLQSGLPVLIFSLLINGLAEDEHGELLQDRFIDLLCRWR</sequence>
<name>A0A2T4ZC14_9BACL</name>
<protein>
    <submittedName>
        <fullName evidence="3">D-alanyl-D-alanine carboxypeptidase/D-alanyl-D-alanine-endopeptidase (Penicillin-binding protein 4)</fullName>
    </submittedName>
</protein>
<dbReference type="Pfam" id="PF02113">
    <property type="entry name" value="Peptidase_S13"/>
    <property type="match status" value="1"/>
</dbReference>
<dbReference type="OrthoDB" id="9802627at2"/>
<reference evidence="3 4" key="1">
    <citation type="submission" date="2018-04" db="EMBL/GenBank/DDBJ databases">
        <title>Genomic Encyclopedia of Archaeal and Bacterial Type Strains, Phase II (KMG-II): from individual species to whole genera.</title>
        <authorList>
            <person name="Goeker M."/>
        </authorList>
    </citation>
    <scope>NUCLEOTIDE SEQUENCE [LARGE SCALE GENOMIC DNA]</scope>
    <source>
        <strain evidence="3 4">DSM 45169</strain>
    </source>
</reference>
<dbReference type="AlphaFoldDB" id="A0A2T4ZC14"/>